<feature type="domain" description="Glycosyltransferase subfamily 4-like N-terminal" evidence="5">
    <location>
        <begin position="17"/>
        <end position="164"/>
    </location>
</feature>
<dbReference type="Proteomes" id="UP000472335">
    <property type="component" value="Unassembled WGS sequence"/>
</dbReference>
<dbReference type="EMBL" id="JAAKZY010000039">
    <property type="protein sequence ID" value="NGO08894.1"/>
    <property type="molecule type" value="Genomic_DNA"/>
</dbReference>
<evidence type="ECO:0000256" key="3">
    <source>
        <dbReference type="ARBA" id="ARBA00022679"/>
    </source>
</evidence>
<protein>
    <recommendedName>
        <fullName evidence="1">D-inositol 3-phosphate glycosyltransferase</fullName>
    </recommendedName>
</protein>
<dbReference type="AlphaFoldDB" id="A0A6G4V4Y0"/>
<evidence type="ECO:0000313" key="6">
    <source>
        <dbReference type="EMBL" id="NGO08894.1"/>
    </source>
</evidence>
<dbReference type="PANTHER" id="PTHR12526:SF510">
    <property type="entry name" value="D-INOSITOL 3-PHOSPHATE GLYCOSYLTRANSFERASE"/>
    <property type="match status" value="1"/>
</dbReference>
<feature type="domain" description="Glycosyl transferase family 1" evidence="4">
    <location>
        <begin position="167"/>
        <end position="340"/>
    </location>
</feature>
<dbReference type="Gene3D" id="3.40.50.2000">
    <property type="entry name" value="Glycogen Phosphorylase B"/>
    <property type="match status" value="2"/>
</dbReference>
<gene>
    <name evidence="6" type="ORF">G5C60_15105</name>
</gene>
<keyword evidence="2" id="KW-0328">Glycosyltransferase</keyword>
<dbReference type="GO" id="GO:0016757">
    <property type="term" value="F:glycosyltransferase activity"/>
    <property type="evidence" value="ECO:0007669"/>
    <property type="project" value="UniProtKB-KW"/>
</dbReference>
<name>A0A6G4V4Y0_9ACTN</name>
<keyword evidence="7" id="KW-1185">Reference proteome</keyword>
<dbReference type="RefSeq" id="WP_165259296.1">
    <property type="nucleotide sequence ID" value="NZ_JAAKZY010000039.1"/>
</dbReference>
<organism evidence="6 7">
    <name type="scientific">Streptomyces scabichelini</name>
    <dbReference type="NCBI Taxonomy" id="2711217"/>
    <lineage>
        <taxon>Bacteria</taxon>
        <taxon>Bacillati</taxon>
        <taxon>Actinomycetota</taxon>
        <taxon>Actinomycetes</taxon>
        <taxon>Kitasatosporales</taxon>
        <taxon>Streptomycetaceae</taxon>
        <taxon>Streptomyces</taxon>
    </lineage>
</organism>
<dbReference type="SUPFAM" id="SSF53756">
    <property type="entry name" value="UDP-Glycosyltransferase/glycogen phosphorylase"/>
    <property type="match status" value="1"/>
</dbReference>
<keyword evidence="3 6" id="KW-0808">Transferase</keyword>
<dbReference type="InterPro" id="IPR001296">
    <property type="entry name" value="Glyco_trans_1"/>
</dbReference>
<proteinExistence type="predicted"/>
<evidence type="ECO:0000259" key="4">
    <source>
        <dbReference type="Pfam" id="PF00534"/>
    </source>
</evidence>
<dbReference type="Pfam" id="PF13439">
    <property type="entry name" value="Glyco_transf_4"/>
    <property type="match status" value="1"/>
</dbReference>
<dbReference type="InterPro" id="IPR028098">
    <property type="entry name" value="Glyco_trans_4-like_N"/>
</dbReference>
<evidence type="ECO:0000259" key="5">
    <source>
        <dbReference type="Pfam" id="PF13439"/>
    </source>
</evidence>
<evidence type="ECO:0000256" key="2">
    <source>
        <dbReference type="ARBA" id="ARBA00022676"/>
    </source>
</evidence>
<evidence type="ECO:0000256" key="1">
    <source>
        <dbReference type="ARBA" id="ARBA00021292"/>
    </source>
</evidence>
<dbReference type="Pfam" id="PF00534">
    <property type="entry name" value="Glycos_transf_1"/>
    <property type="match status" value="1"/>
</dbReference>
<dbReference type="CDD" id="cd03801">
    <property type="entry name" value="GT4_PimA-like"/>
    <property type="match status" value="1"/>
</dbReference>
<evidence type="ECO:0000313" key="7">
    <source>
        <dbReference type="Proteomes" id="UP000472335"/>
    </source>
</evidence>
<sequence>MRITHVAPTCFGVDGLFGGGERYPVELARALAREVDCEVVTFGRHPRRVRERGGLRIRVLRPWLRLHGHPAHPVSPLLPSTVSGADAVHVHHMRSAPGRTAALAGSVRGQALAVTDHGLGGGGWGGLLPRLFDRFLTVSRFSAQTLDAPPDRTTVVYGGADPARYFPATGAEEDGAGVLFVGRLTPHKGVDRLLRALPPDVPLTVAGTAGHDPRPPESGYLHLLARLASGKQVRFVHQADDAEVAALYRRAAVFCLPSVPLTCYGRPVAISELLGLAVIEAMASGTAVVCSRVGGLPEVVRDGETGYLVDPGDVAQLRDRIRTLVADRPLARRLGENARQLVLEQFTWDACAQRCLAAYQQMGVR</sequence>
<reference evidence="6 7" key="1">
    <citation type="submission" date="2020-02" db="EMBL/GenBank/DDBJ databases">
        <title>Whole-genome analyses of novel actinobacteria.</title>
        <authorList>
            <person name="Sahin N."/>
            <person name="Gencbay T."/>
        </authorList>
    </citation>
    <scope>NUCLEOTIDE SEQUENCE [LARGE SCALE GENOMIC DNA]</scope>
    <source>
        <strain evidence="6 7">HC44</strain>
    </source>
</reference>
<comment type="caution">
    <text evidence="6">The sequence shown here is derived from an EMBL/GenBank/DDBJ whole genome shotgun (WGS) entry which is preliminary data.</text>
</comment>
<dbReference type="PANTHER" id="PTHR12526">
    <property type="entry name" value="GLYCOSYLTRANSFERASE"/>
    <property type="match status" value="1"/>
</dbReference>
<accession>A0A6G4V4Y0</accession>